<gene>
    <name evidence="1" type="ORF">QC762_0081230</name>
</gene>
<proteinExistence type="predicted"/>
<reference evidence="1 2" key="1">
    <citation type="journal article" date="2023" name="bioRxiv">
        <title>High-quality genome assemblies of four members of thePodospora anserinaspecies complex.</title>
        <authorList>
            <person name="Ament-Velasquez S.L."/>
            <person name="Vogan A.A."/>
            <person name="Wallerman O."/>
            <person name="Hartmann F."/>
            <person name="Gautier V."/>
            <person name="Silar P."/>
            <person name="Giraud T."/>
            <person name="Johannesson H."/>
        </authorList>
    </citation>
    <scope>NUCLEOTIDE SEQUENCE [LARGE SCALE GENOMIC DNA]</scope>
    <source>
        <strain evidence="1 2">CBS 415.72m</strain>
    </source>
</reference>
<accession>A0ABR0GC72</accession>
<organism evidence="1 2">
    <name type="scientific">Podospora pseudocomata</name>
    <dbReference type="NCBI Taxonomy" id="2093779"/>
    <lineage>
        <taxon>Eukaryota</taxon>
        <taxon>Fungi</taxon>
        <taxon>Dikarya</taxon>
        <taxon>Ascomycota</taxon>
        <taxon>Pezizomycotina</taxon>
        <taxon>Sordariomycetes</taxon>
        <taxon>Sordariomycetidae</taxon>
        <taxon>Sordariales</taxon>
        <taxon>Podosporaceae</taxon>
        <taxon>Podospora</taxon>
    </lineage>
</organism>
<protein>
    <submittedName>
        <fullName evidence="1">Uncharacterized protein</fullName>
    </submittedName>
</protein>
<evidence type="ECO:0000313" key="1">
    <source>
        <dbReference type="EMBL" id="KAK4653209.1"/>
    </source>
</evidence>
<keyword evidence="2" id="KW-1185">Reference proteome</keyword>
<sequence length="68" mass="7128">MRVEKVEVIPSNLFLACRYTMNLGFLVLLKAGVWGSTGVGGGGGGGVVFVAEIRARNTAWKLVGSTTD</sequence>
<dbReference type="GeneID" id="87903642"/>
<comment type="caution">
    <text evidence="1">The sequence shown here is derived from an EMBL/GenBank/DDBJ whole genome shotgun (WGS) entry which is preliminary data.</text>
</comment>
<dbReference type="RefSeq" id="XP_062742184.1">
    <property type="nucleotide sequence ID" value="XM_062883909.1"/>
</dbReference>
<dbReference type="EMBL" id="JAFFHA010000007">
    <property type="protein sequence ID" value="KAK4653209.1"/>
    <property type="molecule type" value="Genomic_DNA"/>
</dbReference>
<dbReference type="Proteomes" id="UP001323405">
    <property type="component" value="Unassembled WGS sequence"/>
</dbReference>
<name>A0ABR0GC72_9PEZI</name>
<evidence type="ECO:0000313" key="2">
    <source>
        <dbReference type="Proteomes" id="UP001323405"/>
    </source>
</evidence>